<dbReference type="OrthoDB" id="344729at2"/>
<dbReference type="EMBL" id="FPKU01000001">
    <property type="protein sequence ID" value="SFZ83537.1"/>
    <property type="molecule type" value="Genomic_DNA"/>
</dbReference>
<feature type="chain" id="PRO_5013267343" description="YHS domain-containing protein" evidence="1">
    <location>
        <begin position="32"/>
        <end position="162"/>
    </location>
</feature>
<dbReference type="RefSeq" id="WP_084603344.1">
    <property type="nucleotide sequence ID" value="NZ_FPKU01000001.1"/>
</dbReference>
<sequence length="162" mass="17725">MTAIMRQIRKQILTIAGLLCLLGALSAPVAAAPGIVVDPFTGVAASGYDPVSYFIEAEPQRGRPEFEAQWQDVTWYFASAANRDVFLRTPDIYAPQFGGHAAMSLARGYLAEGDPRIFVRYRLKLYFFYSVGNREAFLLSPDAAIASAEANWQRFSAPGAAP</sequence>
<feature type="signal peptide" evidence="1">
    <location>
        <begin position="1"/>
        <end position="31"/>
    </location>
</feature>
<organism evidence="2 3">
    <name type="scientific">Devosia enhydra</name>
    <dbReference type="NCBI Taxonomy" id="665118"/>
    <lineage>
        <taxon>Bacteria</taxon>
        <taxon>Pseudomonadati</taxon>
        <taxon>Pseudomonadota</taxon>
        <taxon>Alphaproteobacteria</taxon>
        <taxon>Hyphomicrobiales</taxon>
        <taxon>Devosiaceae</taxon>
        <taxon>Devosia</taxon>
    </lineage>
</organism>
<keyword evidence="1" id="KW-0732">Signal</keyword>
<evidence type="ECO:0008006" key="4">
    <source>
        <dbReference type="Google" id="ProtNLM"/>
    </source>
</evidence>
<accession>A0A1K2HWU3</accession>
<evidence type="ECO:0000313" key="2">
    <source>
        <dbReference type="EMBL" id="SFZ83537.1"/>
    </source>
</evidence>
<evidence type="ECO:0000256" key="1">
    <source>
        <dbReference type="SAM" id="SignalP"/>
    </source>
</evidence>
<reference evidence="2 3" key="1">
    <citation type="submission" date="2016-11" db="EMBL/GenBank/DDBJ databases">
        <authorList>
            <person name="Jaros S."/>
            <person name="Januszkiewicz K."/>
            <person name="Wedrychowicz H."/>
        </authorList>
    </citation>
    <scope>NUCLEOTIDE SEQUENCE [LARGE SCALE GENOMIC DNA]</scope>
    <source>
        <strain evidence="2 3">ATCC 23634</strain>
    </source>
</reference>
<protein>
    <recommendedName>
        <fullName evidence="4">YHS domain-containing protein</fullName>
    </recommendedName>
</protein>
<keyword evidence="3" id="KW-1185">Reference proteome</keyword>
<name>A0A1K2HWU3_9HYPH</name>
<dbReference type="Proteomes" id="UP000183447">
    <property type="component" value="Unassembled WGS sequence"/>
</dbReference>
<dbReference type="STRING" id="665118.SAMN02983003_1703"/>
<dbReference type="NCBIfam" id="NF041384">
    <property type="entry name" value="YHS_seleno_dom"/>
    <property type="match status" value="1"/>
</dbReference>
<proteinExistence type="predicted"/>
<dbReference type="AlphaFoldDB" id="A0A1K2HWU3"/>
<gene>
    <name evidence="2" type="ORF">SAMN02983003_1703</name>
</gene>
<evidence type="ECO:0000313" key="3">
    <source>
        <dbReference type="Proteomes" id="UP000183447"/>
    </source>
</evidence>